<dbReference type="CDD" id="cd09604">
    <property type="entry name" value="M1_APN_like"/>
    <property type="match status" value="1"/>
</dbReference>
<dbReference type="AlphaFoldDB" id="A0A518BM99"/>
<feature type="compositionally biased region" description="Basic and acidic residues" evidence="1">
    <location>
        <begin position="782"/>
        <end position="791"/>
    </location>
</feature>
<gene>
    <name evidence="4" type="ORF">Pla133_31990</name>
</gene>
<dbReference type="GO" id="GO:0016020">
    <property type="term" value="C:membrane"/>
    <property type="evidence" value="ECO:0007669"/>
    <property type="project" value="TreeGrafter"/>
</dbReference>
<organism evidence="4 5">
    <name type="scientific">Engelhardtia mirabilis</name>
    <dbReference type="NCBI Taxonomy" id="2528011"/>
    <lineage>
        <taxon>Bacteria</taxon>
        <taxon>Pseudomonadati</taxon>
        <taxon>Planctomycetota</taxon>
        <taxon>Planctomycetia</taxon>
        <taxon>Planctomycetia incertae sedis</taxon>
        <taxon>Engelhardtia</taxon>
    </lineage>
</organism>
<evidence type="ECO:0000256" key="1">
    <source>
        <dbReference type="SAM" id="MobiDB-lite"/>
    </source>
</evidence>
<dbReference type="InterPro" id="IPR014782">
    <property type="entry name" value="Peptidase_M1_dom"/>
</dbReference>
<evidence type="ECO:0000313" key="5">
    <source>
        <dbReference type="Proteomes" id="UP000316921"/>
    </source>
</evidence>
<dbReference type="GO" id="GO:0005737">
    <property type="term" value="C:cytoplasm"/>
    <property type="evidence" value="ECO:0007669"/>
    <property type="project" value="TreeGrafter"/>
</dbReference>
<feature type="chain" id="PRO_5022008209" evidence="2">
    <location>
        <begin position="35"/>
        <end position="809"/>
    </location>
</feature>
<dbReference type="InterPro" id="IPR050344">
    <property type="entry name" value="Peptidase_M1_aminopeptidases"/>
</dbReference>
<dbReference type="SUPFAM" id="SSF55486">
    <property type="entry name" value="Metalloproteases ('zincins'), catalytic domain"/>
    <property type="match status" value="1"/>
</dbReference>
<dbReference type="EMBL" id="CP036287">
    <property type="protein sequence ID" value="QDU68105.1"/>
    <property type="molecule type" value="Genomic_DNA"/>
</dbReference>
<dbReference type="GO" id="GO:0005615">
    <property type="term" value="C:extracellular space"/>
    <property type="evidence" value="ECO:0007669"/>
    <property type="project" value="TreeGrafter"/>
</dbReference>
<dbReference type="PANTHER" id="PTHR11533">
    <property type="entry name" value="PROTEASE M1 ZINC METALLOPROTEASE"/>
    <property type="match status" value="1"/>
</dbReference>
<feature type="domain" description="Peptidase M1 membrane alanine aminopeptidase" evidence="3">
    <location>
        <begin position="379"/>
        <end position="581"/>
    </location>
</feature>
<evidence type="ECO:0000256" key="2">
    <source>
        <dbReference type="SAM" id="SignalP"/>
    </source>
</evidence>
<sequence length="809" mass="91135" precursor="true">MIAVQSVSLPRPLALRRLVLTAAAAVAVQGFAIAQGVGEAPPARSGKDVFRQLEEVLPTPNAYRNASGAPGHEYWQQKVDYAIEISLDEDSRRFTGSERITYTNNSPDELRYLWVQLENNLYSPDSHGALVEENSGLAKEGFGTMRAMLARDEFEGGIDVLAVRDGAGAALTHTVVDTMMRVDLPQPLASGARTEFEIDWTFVMNDSREVWARAAAEYFEDDGNWIFEVAHWFPRLAAYTDVNGWQHKQFLGRGEFTLEFGDYQVEITVPADHVVAATGVLQNPDEVLTAQQRQRLAEAERSDAPVLVITPAEADANEQERADGTATWKFAAENVRDFAWASSRKFAWDAMGVDIDGRRVLAMSYFPGEGEPLWSRYSTHAVAHTLEVYSKFAVPYPWPVAISVNGPVGGMEYPMICFNGPRPEEDGTYSARTKYGLISVVIHEVGHNWFPMYINSDERQWTWMDEGLNTFVQYLAEQEWEPDYPSRRGEPRNITGYMSSANQVPIMTNSETLLQFGNNAYAKPATALNVLRETVMGRELFDFAFGEYARRWASKRPQPADLFRTMEDASAVDLDWFWRGWFYTTDHVNLGIVGVEEFTLDPGDPQIAKARDRAEDEARPETLGEQRNAALAKRSDRYPELLDFYNSYDEFAVTYQDEQAYADLIEGLDPWERELIEREMPYFTAVTIANHGGLVMPVILELHLEGGLVQEVRIPAEIWRQNDLRVTKLLMTEARIESIVLDPHEETADVDTSDNHFPQQPVRTRFELFKDKDKQNPMQLERAAEKARAEAAEGAEAVDDGGEGAVGGR</sequence>
<dbReference type="GO" id="GO:0070006">
    <property type="term" value="F:metalloaminopeptidase activity"/>
    <property type="evidence" value="ECO:0007669"/>
    <property type="project" value="TreeGrafter"/>
</dbReference>
<feature type="region of interest" description="Disordered" evidence="1">
    <location>
        <begin position="771"/>
        <end position="809"/>
    </location>
</feature>
<keyword evidence="5" id="KW-1185">Reference proteome</keyword>
<protein>
    <submittedName>
        <fullName evidence="4">Peptidase family M1</fullName>
    </submittedName>
</protein>
<proteinExistence type="predicted"/>
<dbReference type="Proteomes" id="UP000316921">
    <property type="component" value="Chromosome"/>
</dbReference>
<accession>A0A518BM99</accession>
<keyword evidence="2" id="KW-0732">Signal</keyword>
<evidence type="ECO:0000259" key="3">
    <source>
        <dbReference type="Pfam" id="PF01433"/>
    </source>
</evidence>
<dbReference type="KEGG" id="pbap:Pla133_31990"/>
<dbReference type="InterPro" id="IPR027268">
    <property type="entry name" value="Peptidase_M4/M1_CTD_sf"/>
</dbReference>
<dbReference type="GO" id="GO:0042277">
    <property type="term" value="F:peptide binding"/>
    <property type="evidence" value="ECO:0007669"/>
    <property type="project" value="TreeGrafter"/>
</dbReference>
<reference evidence="4 5" key="1">
    <citation type="submission" date="2019-02" db="EMBL/GenBank/DDBJ databases">
        <title>Deep-cultivation of Planctomycetes and their phenomic and genomic characterization uncovers novel biology.</title>
        <authorList>
            <person name="Wiegand S."/>
            <person name="Jogler M."/>
            <person name="Boedeker C."/>
            <person name="Pinto D."/>
            <person name="Vollmers J."/>
            <person name="Rivas-Marin E."/>
            <person name="Kohn T."/>
            <person name="Peeters S.H."/>
            <person name="Heuer A."/>
            <person name="Rast P."/>
            <person name="Oberbeckmann S."/>
            <person name="Bunk B."/>
            <person name="Jeske O."/>
            <person name="Meyerdierks A."/>
            <person name="Storesund J.E."/>
            <person name="Kallscheuer N."/>
            <person name="Luecker S."/>
            <person name="Lage O.M."/>
            <person name="Pohl T."/>
            <person name="Merkel B.J."/>
            <person name="Hornburger P."/>
            <person name="Mueller R.-W."/>
            <person name="Bruemmer F."/>
            <person name="Labrenz M."/>
            <person name="Spormann A.M."/>
            <person name="Op den Camp H."/>
            <person name="Overmann J."/>
            <person name="Amann R."/>
            <person name="Jetten M.S.M."/>
            <person name="Mascher T."/>
            <person name="Medema M.H."/>
            <person name="Devos D.P."/>
            <person name="Kaster A.-K."/>
            <person name="Ovreas L."/>
            <person name="Rohde M."/>
            <person name="Galperin M.Y."/>
            <person name="Jogler C."/>
        </authorList>
    </citation>
    <scope>NUCLEOTIDE SEQUENCE [LARGE SCALE GENOMIC DNA]</scope>
    <source>
        <strain evidence="4 5">Pla133</strain>
    </source>
</reference>
<dbReference type="Pfam" id="PF01433">
    <property type="entry name" value="Peptidase_M1"/>
    <property type="match status" value="1"/>
</dbReference>
<feature type="signal peptide" evidence="2">
    <location>
        <begin position="1"/>
        <end position="34"/>
    </location>
</feature>
<name>A0A518BM99_9BACT</name>
<dbReference type="Gene3D" id="1.10.390.10">
    <property type="entry name" value="Neutral Protease Domain 2"/>
    <property type="match status" value="1"/>
</dbReference>
<dbReference type="GO" id="GO:0008270">
    <property type="term" value="F:zinc ion binding"/>
    <property type="evidence" value="ECO:0007669"/>
    <property type="project" value="InterPro"/>
</dbReference>
<evidence type="ECO:0000313" key="4">
    <source>
        <dbReference type="EMBL" id="QDU68105.1"/>
    </source>
</evidence>
<dbReference type="PANTHER" id="PTHR11533:SF174">
    <property type="entry name" value="PUROMYCIN-SENSITIVE AMINOPEPTIDASE-RELATED"/>
    <property type="match status" value="1"/>
</dbReference>
<dbReference type="GO" id="GO:0043171">
    <property type="term" value="P:peptide catabolic process"/>
    <property type="evidence" value="ECO:0007669"/>
    <property type="project" value="TreeGrafter"/>
</dbReference>